<accession>A0ABM5E105</accession>
<feature type="region of interest" description="Disordered" evidence="6">
    <location>
        <begin position="1"/>
        <end position="42"/>
    </location>
</feature>
<feature type="compositionally biased region" description="Polar residues" evidence="6">
    <location>
        <begin position="327"/>
        <end position="336"/>
    </location>
</feature>
<name>A0ABM5E105_VICPA</name>
<feature type="transmembrane region" description="Helical" evidence="7">
    <location>
        <begin position="95"/>
        <end position="113"/>
    </location>
</feature>
<organism evidence="8 9">
    <name type="scientific">Vicugna pacos</name>
    <name type="common">Alpaca</name>
    <name type="synonym">Lama pacos</name>
    <dbReference type="NCBI Taxonomy" id="30538"/>
    <lineage>
        <taxon>Eukaryota</taxon>
        <taxon>Metazoa</taxon>
        <taxon>Chordata</taxon>
        <taxon>Craniata</taxon>
        <taxon>Vertebrata</taxon>
        <taxon>Euteleostomi</taxon>
        <taxon>Mammalia</taxon>
        <taxon>Eutheria</taxon>
        <taxon>Laurasiatheria</taxon>
        <taxon>Artiodactyla</taxon>
        <taxon>Tylopoda</taxon>
        <taxon>Camelidae</taxon>
        <taxon>Vicugna</taxon>
    </lineage>
</organism>
<evidence type="ECO:0000256" key="5">
    <source>
        <dbReference type="ARBA" id="ARBA00023136"/>
    </source>
</evidence>
<dbReference type="InterPro" id="IPR030417">
    <property type="entry name" value="MS4A"/>
</dbReference>
<evidence type="ECO:0000313" key="9">
    <source>
        <dbReference type="RefSeq" id="XP_072826832.1"/>
    </source>
</evidence>
<evidence type="ECO:0000313" key="8">
    <source>
        <dbReference type="Proteomes" id="UP001652581"/>
    </source>
</evidence>
<evidence type="ECO:0000256" key="3">
    <source>
        <dbReference type="ARBA" id="ARBA00022692"/>
    </source>
</evidence>
<keyword evidence="8" id="KW-1185">Reference proteome</keyword>
<dbReference type="PANTHER" id="PTHR23320:SF5">
    <property type="entry name" value="MEMBRANE-SPANNING 4-DOMAINS SUBFAMILY A MEMBER 10"/>
    <property type="match status" value="1"/>
</dbReference>
<comment type="similarity">
    <text evidence="2">Belongs to the MS4A family.</text>
</comment>
<reference evidence="9" key="1">
    <citation type="submission" date="2025-08" db="UniProtKB">
        <authorList>
            <consortium name="RefSeq"/>
        </authorList>
    </citation>
    <scope>IDENTIFICATION</scope>
</reference>
<dbReference type="PANTHER" id="PTHR23320">
    <property type="entry name" value="MEMBRANE-SPANNING 4-DOMAINS SUBFAMILY A MS4A -RELATED"/>
    <property type="match status" value="1"/>
</dbReference>
<sequence length="336" mass="36863">MVAKPSGVAAVTPTSGRLPPRQALSPTWPGLTGPPRKVTQPSLLPPDWHLEKPRKTSRLLKELGACHVAVALLYLILGAYLAATVQSLHLVVLKCWYPFWGAASFLISGILAITRDMFRKNYLTVCLSTNTISFFCVLAGLFVIAKDLFLESPFEFPIWRPYPSDIVHIQRLELGLLCLTCLEVFLPGLTAVMAYRDARLSAEKDDLSLVPGTPLECRGPPMTPPPSYKDVTQGDTQDEQEQRLREVKQVAQRHTASKWPSWDLDADNLAPNWHPNPARMSLVSSLCGGLGMCVLLMELAASSGYAQYLNPAEDAPMTTAAHPESPLQLQQPPATA</sequence>
<feature type="transmembrane region" description="Helical" evidence="7">
    <location>
        <begin position="63"/>
        <end position="83"/>
    </location>
</feature>
<dbReference type="GeneID" id="102538454"/>
<keyword evidence="5 7" id="KW-0472">Membrane</keyword>
<feature type="transmembrane region" description="Helical" evidence="7">
    <location>
        <begin position="125"/>
        <end position="145"/>
    </location>
</feature>
<proteinExistence type="inferred from homology"/>
<keyword evidence="4 7" id="KW-1133">Transmembrane helix</keyword>
<evidence type="ECO:0000256" key="4">
    <source>
        <dbReference type="ARBA" id="ARBA00022989"/>
    </source>
</evidence>
<feature type="region of interest" description="Disordered" evidence="6">
    <location>
        <begin position="316"/>
        <end position="336"/>
    </location>
</feature>
<dbReference type="Proteomes" id="UP001652581">
    <property type="component" value="Chromosome 10"/>
</dbReference>
<comment type="subcellular location">
    <subcellularLocation>
        <location evidence="1">Membrane</location>
        <topology evidence="1">Multi-pass membrane protein</topology>
    </subcellularLocation>
</comment>
<dbReference type="InterPro" id="IPR007237">
    <property type="entry name" value="CD20-like"/>
</dbReference>
<dbReference type="RefSeq" id="XP_072826832.1">
    <property type="nucleotide sequence ID" value="XM_072970731.1"/>
</dbReference>
<evidence type="ECO:0000256" key="2">
    <source>
        <dbReference type="ARBA" id="ARBA00009565"/>
    </source>
</evidence>
<evidence type="ECO:0000256" key="6">
    <source>
        <dbReference type="SAM" id="MobiDB-lite"/>
    </source>
</evidence>
<keyword evidence="3 7" id="KW-0812">Transmembrane</keyword>
<gene>
    <name evidence="9" type="primary">MS4A10</name>
</gene>
<evidence type="ECO:0000256" key="1">
    <source>
        <dbReference type="ARBA" id="ARBA00004141"/>
    </source>
</evidence>
<dbReference type="Pfam" id="PF04103">
    <property type="entry name" value="CD20"/>
    <property type="match status" value="1"/>
</dbReference>
<evidence type="ECO:0000256" key="7">
    <source>
        <dbReference type="SAM" id="Phobius"/>
    </source>
</evidence>
<protein>
    <submittedName>
        <fullName evidence="9">Membrane-spanning 4-domains subfamily A member 10</fullName>
    </submittedName>
</protein>
<feature type="region of interest" description="Disordered" evidence="6">
    <location>
        <begin position="213"/>
        <end position="240"/>
    </location>
</feature>